<accession>A0AAV4NWF0</accession>
<name>A0AAV4NWF0_CAEEX</name>
<dbReference type="Proteomes" id="UP001054945">
    <property type="component" value="Unassembled WGS sequence"/>
</dbReference>
<evidence type="ECO:0000313" key="1">
    <source>
        <dbReference type="EMBL" id="GIX87911.1"/>
    </source>
</evidence>
<sequence length="25" mass="2852">MAPFRESIRFAAHCNFVQTEDGPMP</sequence>
<dbReference type="EMBL" id="BPLR01003720">
    <property type="protein sequence ID" value="GIX87911.1"/>
    <property type="molecule type" value="Genomic_DNA"/>
</dbReference>
<organism evidence="1 2">
    <name type="scientific">Caerostris extrusa</name>
    <name type="common">Bark spider</name>
    <name type="synonym">Caerostris bankana</name>
    <dbReference type="NCBI Taxonomy" id="172846"/>
    <lineage>
        <taxon>Eukaryota</taxon>
        <taxon>Metazoa</taxon>
        <taxon>Ecdysozoa</taxon>
        <taxon>Arthropoda</taxon>
        <taxon>Chelicerata</taxon>
        <taxon>Arachnida</taxon>
        <taxon>Araneae</taxon>
        <taxon>Araneomorphae</taxon>
        <taxon>Entelegynae</taxon>
        <taxon>Araneoidea</taxon>
        <taxon>Araneidae</taxon>
        <taxon>Caerostris</taxon>
    </lineage>
</organism>
<keyword evidence="2" id="KW-1185">Reference proteome</keyword>
<protein>
    <submittedName>
        <fullName evidence="1">Uncharacterized protein</fullName>
    </submittedName>
</protein>
<dbReference type="AlphaFoldDB" id="A0AAV4NWF0"/>
<reference evidence="1 2" key="1">
    <citation type="submission" date="2021-06" db="EMBL/GenBank/DDBJ databases">
        <title>Caerostris extrusa draft genome.</title>
        <authorList>
            <person name="Kono N."/>
            <person name="Arakawa K."/>
        </authorList>
    </citation>
    <scope>NUCLEOTIDE SEQUENCE [LARGE SCALE GENOMIC DNA]</scope>
</reference>
<proteinExistence type="predicted"/>
<evidence type="ECO:0000313" key="2">
    <source>
        <dbReference type="Proteomes" id="UP001054945"/>
    </source>
</evidence>
<gene>
    <name evidence="1" type="ORF">CEXT_768091</name>
</gene>
<comment type="caution">
    <text evidence="1">The sequence shown here is derived from an EMBL/GenBank/DDBJ whole genome shotgun (WGS) entry which is preliminary data.</text>
</comment>
<feature type="non-terminal residue" evidence="1">
    <location>
        <position position="25"/>
    </location>
</feature>